<dbReference type="CDD" id="cd00130">
    <property type="entry name" value="PAS"/>
    <property type="match status" value="1"/>
</dbReference>
<comment type="subcellular location">
    <subcellularLocation>
        <location evidence="2">Cell inner membrane</location>
        <topology evidence="2">Multi-pass membrane protein</topology>
    </subcellularLocation>
</comment>
<evidence type="ECO:0000256" key="4">
    <source>
        <dbReference type="ARBA" id="ARBA00022553"/>
    </source>
</evidence>
<evidence type="ECO:0000256" key="6">
    <source>
        <dbReference type="ARBA" id="ARBA00022777"/>
    </source>
</evidence>
<feature type="domain" description="Histidine kinase" evidence="7">
    <location>
        <begin position="501"/>
        <end position="714"/>
    </location>
</feature>
<dbReference type="CDD" id="cd00075">
    <property type="entry name" value="HATPase"/>
    <property type="match status" value="1"/>
</dbReference>
<dbReference type="PRINTS" id="PR00344">
    <property type="entry name" value="BCTRLSENSOR"/>
</dbReference>
<evidence type="ECO:0000259" key="8">
    <source>
        <dbReference type="PROSITE" id="PS50112"/>
    </source>
</evidence>
<keyword evidence="4" id="KW-0597">Phosphoprotein</keyword>
<evidence type="ECO:0000256" key="5">
    <source>
        <dbReference type="ARBA" id="ARBA00022679"/>
    </source>
</evidence>
<feature type="non-terminal residue" evidence="9">
    <location>
        <position position="717"/>
    </location>
</feature>
<dbReference type="Pfam" id="PF00512">
    <property type="entry name" value="HisKA"/>
    <property type="match status" value="1"/>
</dbReference>
<dbReference type="Proteomes" id="UP000470302">
    <property type="component" value="Unassembled WGS sequence"/>
</dbReference>
<reference evidence="9 10" key="1">
    <citation type="submission" date="2020-01" db="EMBL/GenBank/DDBJ databases">
        <title>Novel species isolated from a subtropical stream in China.</title>
        <authorList>
            <person name="Lu H."/>
        </authorList>
    </citation>
    <scope>NUCLEOTIDE SEQUENCE [LARGE SCALE GENOMIC DNA]</scope>
    <source>
        <strain evidence="9 10">FT82W</strain>
    </source>
</reference>
<dbReference type="SUPFAM" id="SSF55785">
    <property type="entry name" value="PYP-like sensor domain (PAS domain)"/>
    <property type="match status" value="1"/>
</dbReference>
<dbReference type="GO" id="GO:0005886">
    <property type="term" value="C:plasma membrane"/>
    <property type="evidence" value="ECO:0007669"/>
    <property type="project" value="UniProtKB-SubCell"/>
</dbReference>
<dbReference type="Pfam" id="PF14417">
    <property type="entry name" value="MEDS"/>
    <property type="match status" value="1"/>
</dbReference>
<evidence type="ECO:0000313" key="9">
    <source>
        <dbReference type="EMBL" id="MYM90150.1"/>
    </source>
</evidence>
<dbReference type="Gene3D" id="3.30.450.20">
    <property type="entry name" value="PAS domain"/>
    <property type="match status" value="2"/>
</dbReference>
<dbReference type="InterPro" id="IPR036890">
    <property type="entry name" value="HATPase_C_sf"/>
</dbReference>
<gene>
    <name evidence="9" type="ORF">GTP91_23625</name>
</gene>
<feature type="domain" description="PAS" evidence="8">
    <location>
        <begin position="229"/>
        <end position="273"/>
    </location>
</feature>
<dbReference type="PROSITE" id="PS50109">
    <property type="entry name" value="HIS_KIN"/>
    <property type="match status" value="1"/>
</dbReference>
<dbReference type="SUPFAM" id="SSF47384">
    <property type="entry name" value="Homodimeric domain of signal transducing histidine kinase"/>
    <property type="match status" value="1"/>
</dbReference>
<dbReference type="InterPro" id="IPR013656">
    <property type="entry name" value="PAS_4"/>
</dbReference>
<comment type="catalytic activity">
    <reaction evidence="1">
        <text>ATP + protein L-histidine = ADP + protein N-phospho-L-histidine.</text>
        <dbReference type="EC" id="2.7.13.3"/>
    </reaction>
</comment>
<dbReference type="PANTHER" id="PTHR43547:SF2">
    <property type="entry name" value="HYBRID SIGNAL TRANSDUCTION HISTIDINE KINASE C"/>
    <property type="match status" value="1"/>
</dbReference>
<dbReference type="AlphaFoldDB" id="A0A845G984"/>
<dbReference type="Pfam" id="PF08448">
    <property type="entry name" value="PAS_4"/>
    <property type="match status" value="2"/>
</dbReference>
<dbReference type="EMBL" id="WWCW01000105">
    <property type="protein sequence ID" value="MYM90150.1"/>
    <property type="molecule type" value="Genomic_DNA"/>
</dbReference>
<keyword evidence="6" id="KW-0418">Kinase</keyword>
<dbReference type="InterPro" id="IPR025847">
    <property type="entry name" value="MEDS_domain"/>
</dbReference>
<proteinExistence type="predicted"/>
<evidence type="ECO:0000256" key="1">
    <source>
        <dbReference type="ARBA" id="ARBA00000085"/>
    </source>
</evidence>
<dbReference type="GO" id="GO:0000155">
    <property type="term" value="F:phosphorelay sensor kinase activity"/>
    <property type="evidence" value="ECO:0007669"/>
    <property type="project" value="InterPro"/>
</dbReference>
<dbReference type="NCBIfam" id="TIGR00229">
    <property type="entry name" value="sensory_box"/>
    <property type="match status" value="1"/>
</dbReference>
<dbReference type="InterPro" id="IPR003594">
    <property type="entry name" value="HATPase_dom"/>
</dbReference>
<dbReference type="InterPro" id="IPR035965">
    <property type="entry name" value="PAS-like_dom_sf"/>
</dbReference>
<evidence type="ECO:0000256" key="2">
    <source>
        <dbReference type="ARBA" id="ARBA00004429"/>
    </source>
</evidence>
<dbReference type="SMART" id="SM00387">
    <property type="entry name" value="HATPase_c"/>
    <property type="match status" value="1"/>
</dbReference>
<dbReference type="InterPro" id="IPR005467">
    <property type="entry name" value="His_kinase_dom"/>
</dbReference>
<keyword evidence="5" id="KW-0808">Transferase</keyword>
<dbReference type="PANTHER" id="PTHR43547">
    <property type="entry name" value="TWO-COMPONENT HISTIDINE KINASE"/>
    <property type="match status" value="1"/>
</dbReference>
<dbReference type="PROSITE" id="PS50112">
    <property type="entry name" value="PAS"/>
    <property type="match status" value="1"/>
</dbReference>
<evidence type="ECO:0000313" key="10">
    <source>
        <dbReference type="Proteomes" id="UP000470302"/>
    </source>
</evidence>
<dbReference type="InterPro" id="IPR036097">
    <property type="entry name" value="HisK_dim/P_sf"/>
</dbReference>
<dbReference type="InterPro" id="IPR000014">
    <property type="entry name" value="PAS"/>
</dbReference>
<dbReference type="FunFam" id="3.30.565.10:FF:000006">
    <property type="entry name" value="Sensor histidine kinase WalK"/>
    <property type="match status" value="1"/>
</dbReference>
<dbReference type="SMART" id="SM00091">
    <property type="entry name" value="PAS"/>
    <property type="match status" value="2"/>
</dbReference>
<comment type="caution">
    <text evidence="9">The sequence shown here is derived from an EMBL/GenBank/DDBJ whole genome shotgun (WGS) entry which is preliminary data.</text>
</comment>
<dbReference type="SMART" id="SM00388">
    <property type="entry name" value="HisKA"/>
    <property type="match status" value="1"/>
</dbReference>
<sequence>MAELDPPPLSLATHGSSHFVRFYKDDSLLLDEVAPFVDAALAAGGASVVIATAEHLVALRRRLARLQAEAGRSDPGARLVMRDAEQTLSAFMQDDWPDARLFDATVGQLVRALAADSATIHAFGEMVALLCERGNYGAAVRLEELWNELARRNRFTLFCAYPWSQFPNAAMAETFRHVCALHDHAAHCTAEAPPSDNPEQRLLELEQQALSLGAEIARRRAAESALARRERELADFVENAAESMHQVGADGTILWANQAELRLLGYRWEEYVGHHIAGFHADAPVIEEILARLKAGGTVRDIPARLRCKDGGIKHVLISSNGHFEDGALRYTRCFTRDATERHQRDEALAQRDRVLMEAPIGAALLLGPDFVFHLANRKFCDMTLRAGLEGARFADAFAALDGGEIGRQLRAVYATGEAFSANELCLPIARDGVREEHFFQVGLQALRAVDGAIQGVIMVLVDVDAQVGCRREVESTHAQREALMAELAASSRAKDEFLAMLGHELRNPLSPILTALEVIRRQGGHSVAHDIIGRQLTHLIRLVDDLLDVSRVNTGSIVLKTEPLDLAQVIDKAVEMVAPLLDHRRHRFSKEVQGTLAVRGDHVRLVQIVANLLTNAARYTPPGGQIRLAAGGDHDHVCISVIDNGIGINADAIGHVFDLFYQDRRNTDCAAGGLGVGLALVNNLVRLHGGSIEARSAGAGLGSEFHIRLPRLADSA</sequence>
<dbReference type="EC" id="2.7.13.3" evidence="3"/>
<evidence type="ECO:0000256" key="3">
    <source>
        <dbReference type="ARBA" id="ARBA00012438"/>
    </source>
</evidence>
<evidence type="ECO:0000259" key="7">
    <source>
        <dbReference type="PROSITE" id="PS50109"/>
    </source>
</evidence>
<dbReference type="InterPro" id="IPR004358">
    <property type="entry name" value="Sig_transdc_His_kin-like_C"/>
</dbReference>
<dbReference type="Pfam" id="PF02518">
    <property type="entry name" value="HATPase_c"/>
    <property type="match status" value="1"/>
</dbReference>
<dbReference type="SUPFAM" id="SSF55874">
    <property type="entry name" value="ATPase domain of HSP90 chaperone/DNA topoisomerase II/histidine kinase"/>
    <property type="match status" value="1"/>
</dbReference>
<organism evidence="9 10">
    <name type="scientific">Duganella vulcania</name>
    <dbReference type="NCBI Taxonomy" id="2692166"/>
    <lineage>
        <taxon>Bacteria</taxon>
        <taxon>Pseudomonadati</taxon>
        <taxon>Pseudomonadota</taxon>
        <taxon>Betaproteobacteria</taxon>
        <taxon>Burkholderiales</taxon>
        <taxon>Oxalobacteraceae</taxon>
        <taxon>Telluria group</taxon>
        <taxon>Duganella</taxon>
    </lineage>
</organism>
<accession>A0A845G984</accession>
<name>A0A845G984_9BURK</name>
<protein>
    <recommendedName>
        <fullName evidence="3">histidine kinase</fullName>
        <ecNumber evidence="3">2.7.13.3</ecNumber>
    </recommendedName>
</protein>
<dbReference type="CDD" id="cd00082">
    <property type="entry name" value="HisKA"/>
    <property type="match status" value="1"/>
</dbReference>
<dbReference type="InterPro" id="IPR003661">
    <property type="entry name" value="HisK_dim/P_dom"/>
</dbReference>
<dbReference type="RefSeq" id="WP_161098963.1">
    <property type="nucleotide sequence ID" value="NZ_WWCW01000105.1"/>
</dbReference>
<dbReference type="Gene3D" id="1.10.287.130">
    <property type="match status" value="1"/>
</dbReference>
<dbReference type="Gene3D" id="3.30.565.10">
    <property type="entry name" value="Histidine kinase-like ATPase, C-terminal domain"/>
    <property type="match status" value="1"/>
</dbReference>